<dbReference type="PROSITE" id="PS50932">
    <property type="entry name" value="HTH_LACI_2"/>
    <property type="match status" value="1"/>
</dbReference>
<comment type="caution">
    <text evidence="5">The sequence shown here is derived from an EMBL/GenBank/DDBJ whole genome shotgun (WGS) entry which is preliminary data.</text>
</comment>
<sequence length="337" mass="36789">MATIAQVALFAGVSTATVSRALNKPDVVDEKTKAKVREAVDALGYRPNQVARGLASRSSRTVGVVINRFDSAYYGQMMQGAEKGLRSVGYKTIAESTCEHADGERAAWNSLLDRQCEAIILHADALSDDELRELYKARRNTVLMNRYHPDFADRCVYLDNIKGGQLAGEYLLSKGHRSIATITGPSSYYEARDRLTGLRQSLANAGIELDPALVEEGNFRDDMGFTCMNRLIDSGKTLSAVFCQSDEMAAGALDACRQRGVRVPEDISVLGFDGLDLAYHLTPKLTTVRQPLREIGEAAGLLAYAVATKSTDHSDIKRIFAAEVVERSSVRDLNDGS</sequence>
<gene>
    <name evidence="5" type="primary">galR</name>
    <name evidence="5" type="ORF">GCM10007094_35410</name>
</gene>
<dbReference type="CDD" id="cd06270">
    <property type="entry name" value="PBP1_GalS-like"/>
    <property type="match status" value="1"/>
</dbReference>
<dbReference type="PANTHER" id="PTHR30146">
    <property type="entry name" value="LACI-RELATED TRANSCRIPTIONAL REPRESSOR"/>
    <property type="match status" value="1"/>
</dbReference>
<dbReference type="InterPro" id="IPR000843">
    <property type="entry name" value="HTH_LacI"/>
</dbReference>
<evidence type="ECO:0000313" key="5">
    <source>
        <dbReference type="EMBL" id="GHB42977.1"/>
    </source>
</evidence>
<keyword evidence="2" id="KW-0238">DNA-binding</keyword>
<keyword evidence="3" id="KW-0804">Transcription</keyword>
<name>A0ABQ3EJJ2_9HYPH</name>
<dbReference type="SUPFAM" id="SSF47413">
    <property type="entry name" value="lambda repressor-like DNA-binding domains"/>
    <property type="match status" value="1"/>
</dbReference>
<evidence type="ECO:0000256" key="1">
    <source>
        <dbReference type="ARBA" id="ARBA00023015"/>
    </source>
</evidence>
<organism evidence="5 6">
    <name type="scientific">Pseudovibrio japonicus</name>
    <dbReference type="NCBI Taxonomy" id="366534"/>
    <lineage>
        <taxon>Bacteria</taxon>
        <taxon>Pseudomonadati</taxon>
        <taxon>Pseudomonadota</taxon>
        <taxon>Alphaproteobacteria</taxon>
        <taxon>Hyphomicrobiales</taxon>
        <taxon>Stappiaceae</taxon>
        <taxon>Pseudovibrio</taxon>
    </lineage>
</organism>
<evidence type="ECO:0000256" key="2">
    <source>
        <dbReference type="ARBA" id="ARBA00023125"/>
    </source>
</evidence>
<dbReference type="InterPro" id="IPR028082">
    <property type="entry name" value="Peripla_BP_I"/>
</dbReference>
<dbReference type="CDD" id="cd01392">
    <property type="entry name" value="HTH_LacI"/>
    <property type="match status" value="1"/>
</dbReference>
<keyword evidence="6" id="KW-1185">Reference proteome</keyword>
<dbReference type="InterPro" id="IPR046335">
    <property type="entry name" value="LacI/GalR-like_sensor"/>
</dbReference>
<dbReference type="SUPFAM" id="SSF53822">
    <property type="entry name" value="Periplasmic binding protein-like I"/>
    <property type="match status" value="1"/>
</dbReference>
<dbReference type="Proteomes" id="UP000637980">
    <property type="component" value="Unassembled WGS sequence"/>
</dbReference>
<dbReference type="Pfam" id="PF00356">
    <property type="entry name" value="LacI"/>
    <property type="match status" value="1"/>
</dbReference>
<dbReference type="Gene3D" id="3.40.50.2300">
    <property type="match status" value="2"/>
</dbReference>
<evidence type="ECO:0000259" key="4">
    <source>
        <dbReference type="PROSITE" id="PS50932"/>
    </source>
</evidence>
<dbReference type="Gene3D" id="1.10.260.40">
    <property type="entry name" value="lambda repressor-like DNA-binding domains"/>
    <property type="match status" value="1"/>
</dbReference>
<feature type="domain" description="HTH lacI-type" evidence="4">
    <location>
        <begin position="2"/>
        <end position="56"/>
    </location>
</feature>
<dbReference type="Pfam" id="PF13377">
    <property type="entry name" value="Peripla_BP_3"/>
    <property type="match status" value="1"/>
</dbReference>
<protein>
    <submittedName>
        <fullName evidence="5">Transcriptional regulator</fullName>
    </submittedName>
</protein>
<keyword evidence="1" id="KW-0805">Transcription regulation</keyword>
<dbReference type="PANTHER" id="PTHR30146:SF109">
    <property type="entry name" value="HTH-TYPE TRANSCRIPTIONAL REGULATOR GALS"/>
    <property type="match status" value="1"/>
</dbReference>
<dbReference type="EMBL" id="BMXE01000007">
    <property type="protein sequence ID" value="GHB42977.1"/>
    <property type="molecule type" value="Genomic_DNA"/>
</dbReference>
<reference evidence="6" key="1">
    <citation type="journal article" date="2019" name="Int. J. Syst. Evol. Microbiol.">
        <title>The Global Catalogue of Microorganisms (GCM) 10K type strain sequencing project: providing services to taxonomists for standard genome sequencing and annotation.</title>
        <authorList>
            <consortium name="The Broad Institute Genomics Platform"/>
            <consortium name="The Broad Institute Genome Sequencing Center for Infectious Disease"/>
            <person name="Wu L."/>
            <person name="Ma J."/>
        </authorList>
    </citation>
    <scope>NUCLEOTIDE SEQUENCE [LARGE SCALE GENOMIC DNA]</scope>
    <source>
        <strain evidence="6">KCTC 12861</strain>
    </source>
</reference>
<evidence type="ECO:0000313" key="6">
    <source>
        <dbReference type="Proteomes" id="UP000637980"/>
    </source>
</evidence>
<dbReference type="RefSeq" id="WP_189438132.1">
    <property type="nucleotide sequence ID" value="NZ_BMXE01000007.1"/>
</dbReference>
<dbReference type="InterPro" id="IPR010982">
    <property type="entry name" value="Lambda_DNA-bd_dom_sf"/>
</dbReference>
<dbReference type="SMART" id="SM00354">
    <property type="entry name" value="HTH_LACI"/>
    <property type="match status" value="1"/>
</dbReference>
<accession>A0ABQ3EJJ2</accession>
<proteinExistence type="predicted"/>
<evidence type="ECO:0000256" key="3">
    <source>
        <dbReference type="ARBA" id="ARBA00023163"/>
    </source>
</evidence>